<dbReference type="SUPFAM" id="SSF101936">
    <property type="entry name" value="DNA-binding pseudobarrel domain"/>
    <property type="match status" value="2"/>
</dbReference>
<evidence type="ECO:0000256" key="2">
    <source>
        <dbReference type="ARBA" id="ARBA00022737"/>
    </source>
</evidence>
<evidence type="ECO:0000256" key="6">
    <source>
        <dbReference type="ARBA" id="ARBA00023242"/>
    </source>
</evidence>
<evidence type="ECO:0000313" key="9">
    <source>
        <dbReference type="RefSeq" id="XP_021836052.1"/>
    </source>
</evidence>
<dbReference type="GeneID" id="110775756"/>
<dbReference type="GO" id="GO:0003677">
    <property type="term" value="F:DNA binding"/>
    <property type="evidence" value="ECO:0007669"/>
    <property type="project" value="UniProtKB-KW"/>
</dbReference>
<keyword evidence="4" id="KW-0238">DNA-binding</keyword>
<feature type="domain" description="TF-B3" evidence="7">
    <location>
        <begin position="166"/>
        <end position="262"/>
    </location>
</feature>
<gene>
    <name evidence="9" type="primary">LOC110775756</name>
</gene>
<evidence type="ECO:0000313" key="8">
    <source>
        <dbReference type="Proteomes" id="UP000813463"/>
    </source>
</evidence>
<reference evidence="9" key="2">
    <citation type="submission" date="2025-08" db="UniProtKB">
        <authorList>
            <consortium name="RefSeq"/>
        </authorList>
    </citation>
    <scope>IDENTIFICATION</scope>
    <source>
        <tissue evidence="9">Leaf</tissue>
    </source>
</reference>
<dbReference type="Proteomes" id="UP000813463">
    <property type="component" value="Chromosome 1"/>
</dbReference>
<name>A0A9R0HS93_SPIOL</name>
<dbReference type="Pfam" id="PF02362">
    <property type="entry name" value="B3"/>
    <property type="match status" value="2"/>
</dbReference>
<reference evidence="8" key="1">
    <citation type="journal article" date="2021" name="Nat. Commun.">
        <title>Genomic analyses provide insights into spinach domestication and the genetic basis of agronomic traits.</title>
        <authorList>
            <person name="Cai X."/>
            <person name="Sun X."/>
            <person name="Xu C."/>
            <person name="Sun H."/>
            <person name="Wang X."/>
            <person name="Ge C."/>
            <person name="Zhang Z."/>
            <person name="Wang Q."/>
            <person name="Fei Z."/>
            <person name="Jiao C."/>
            <person name="Wang Q."/>
        </authorList>
    </citation>
    <scope>NUCLEOTIDE SEQUENCE [LARGE SCALE GENOMIC DNA]</scope>
    <source>
        <strain evidence="8">cv. Varoflay</strain>
    </source>
</reference>
<keyword evidence="3" id="KW-0805">Transcription regulation</keyword>
<keyword evidence="2" id="KW-0677">Repeat</keyword>
<dbReference type="SMART" id="SM01019">
    <property type="entry name" value="B3"/>
    <property type="match status" value="2"/>
</dbReference>
<dbReference type="CDD" id="cd10017">
    <property type="entry name" value="B3_DNA"/>
    <property type="match status" value="2"/>
</dbReference>
<protein>
    <submittedName>
        <fullName evidence="9">B3 domain-containing protein REM8</fullName>
    </submittedName>
</protein>
<dbReference type="Gene3D" id="2.40.330.10">
    <property type="entry name" value="DNA-binding pseudobarrel domain"/>
    <property type="match status" value="2"/>
</dbReference>
<dbReference type="OrthoDB" id="1109907at2759"/>
<organism evidence="8 9">
    <name type="scientific">Spinacia oleracea</name>
    <name type="common">Spinach</name>
    <dbReference type="NCBI Taxonomy" id="3562"/>
    <lineage>
        <taxon>Eukaryota</taxon>
        <taxon>Viridiplantae</taxon>
        <taxon>Streptophyta</taxon>
        <taxon>Embryophyta</taxon>
        <taxon>Tracheophyta</taxon>
        <taxon>Spermatophyta</taxon>
        <taxon>Magnoliopsida</taxon>
        <taxon>eudicotyledons</taxon>
        <taxon>Gunneridae</taxon>
        <taxon>Pentapetalae</taxon>
        <taxon>Caryophyllales</taxon>
        <taxon>Chenopodiaceae</taxon>
        <taxon>Chenopodioideae</taxon>
        <taxon>Anserineae</taxon>
        <taxon>Spinacia</taxon>
    </lineage>
</organism>
<evidence type="ECO:0000256" key="4">
    <source>
        <dbReference type="ARBA" id="ARBA00023125"/>
    </source>
</evidence>
<dbReference type="PROSITE" id="PS50863">
    <property type="entry name" value="B3"/>
    <property type="match status" value="2"/>
</dbReference>
<feature type="domain" description="TF-B3" evidence="7">
    <location>
        <begin position="18"/>
        <end position="110"/>
    </location>
</feature>
<evidence type="ECO:0000256" key="1">
    <source>
        <dbReference type="ARBA" id="ARBA00004123"/>
    </source>
</evidence>
<dbReference type="InterPro" id="IPR015300">
    <property type="entry name" value="DNA-bd_pseudobarrel_sf"/>
</dbReference>
<dbReference type="AlphaFoldDB" id="A0A9R0HS93"/>
<dbReference type="GO" id="GO:0005634">
    <property type="term" value="C:nucleus"/>
    <property type="evidence" value="ECO:0007669"/>
    <property type="project" value="UniProtKB-SubCell"/>
</dbReference>
<keyword evidence="6" id="KW-0539">Nucleus</keyword>
<keyword evidence="5" id="KW-0804">Transcription</keyword>
<dbReference type="PANTHER" id="PTHR31674:SF62">
    <property type="entry name" value="B3 DOMAIN-CONTAINING PROTEIN REM14-RELATED"/>
    <property type="match status" value="1"/>
</dbReference>
<sequence length="270" mass="30836">MRETEISEEPKSKNLSHGAKFMQPLSPGFLNTFSIPESFLDRFKADGYEPEIMVLVVDDKRNWPVKLKGGRHFGDGWKEFAVHNDLGVGDFLVFTHVFNFIFNVTVYDPTTASARQYSPFSNDSNFEGTQKTDGLNFNDRFTHKRNPVEDDAATAQVPSVESQYPSCRVTLCPSGFKNSQANFPKEFIRSTGLFRRCCYMKLVDGEGKTWKVKLNSKKRSGQSYIGEGWKDFQVAKSLKPGDVIIFQMLKNGERPVLKCYRLCSRKRHRG</sequence>
<dbReference type="KEGG" id="soe:110775756"/>
<dbReference type="InterPro" id="IPR003340">
    <property type="entry name" value="B3_DNA-bd"/>
</dbReference>
<comment type="subcellular location">
    <subcellularLocation>
        <location evidence="1">Nucleus</location>
    </subcellularLocation>
</comment>
<dbReference type="InterPro" id="IPR039218">
    <property type="entry name" value="REM_fam"/>
</dbReference>
<evidence type="ECO:0000256" key="3">
    <source>
        <dbReference type="ARBA" id="ARBA00023015"/>
    </source>
</evidence>
<evidence type="ECO:0000256" key="5">
    <source>
        <dbReference type="ARBA" id="ARBA00023163"/>
    </source>
</evidence>
<accession>A0A9R0HS93</accession>
<proteinExistence type="predicted"/>
<evidence type="ECO:0000259" key="7">
    <source>
        <dbReference type="PROSITE" id="PS50863"/>
    </source>
</evidence>
<keyword evidence="8" id="KW-1185">Reference proteome</keyword>
<dbReference type="PANTHER" id="PTHR31674">
    <property type="entry name" value="B3 DOMAIN-CONTAINING PROTEIN REM-LIKE 3-RELATED"/>
    <property type="match status" value="1"/>
</dbReference>
<dbReference type="RefSeq" id="XP_021836052.1">
    <property type="nucleotide sequence ID" value="XM_021980360.2"/>
</dbReference>